<evidence type="ECO:0000256" key="1">
    <source>
        <dbReference type="SAM" id="MobiDB-lite"/>
    </source>
</evidence>
<sequence>MTQNNNSGHGIDDLPDNPEDQINTIRQAYQDKTPWIAKGSIRGGGEFVQSGFSATHFPLELIQNADDENADEILFEFDSARGQLRVFDDGEGFDKNGVVAVSQQGQSRKESDEEIGFMGIGFKSLFEVCDCVEVHSNDYHFAFELANDDGGDDTVPGFLLPKWIGSDSVHGPRFTDDEFGREFNTAIVGHLSADKEDILPAFESSNLSPSVFLFLNSLERVRIRSDGAVERTLRGQWRAATAHPNIDINDSNDCYIEALEEADDVSLPENIADPVRVQEIHDGDEQQTYIMFRNEWEPDTVARPQFREDLTRSELFVAIQYDGDGLCESDGSIRLSPVHSYLPLSTFNDLDIDFVVHADFDLTLNREDIQRGSPWNDEVVKHLRKQVLQPVATAVANHDQWHTDLEVVVPKTRDGEGIIHEDLLGEYIRELKEKALFQPVGEESPGYVPVSNATAVTDSVIDVFDLQTVREIQSGWPVIEFQKEALDRLSSRRIESAEVHNVLGNLPSEQLEDRHIDWFRMAFEEVAAVAYKGEDNIGVTDDWDLEGIQKVFKNEIVPTEDDGLKPVLKGFRSDWDDEEIRTPPPRGYGSLADEAAGLTSFSLVSGELFKDEGGTFVRNFFDALGAEELSTAELLASVPEEGLAGVNERDILKAYADNDAVSEATTQWLRTVGIDSPVQSVLVQEIQSEDSTGKPEDIDEPLQKVVSSNWWRLSQEGKRESLRYILAVEDRSAAEFEEINRLPTASGQWEDPGRLVFPSQYEPKYDYEMVHAEFPKVFQKHTRGFVDPELIDGDPTEWRELLRDIGVCNTDGNENQNNIVSTLSGYVGQAYACNWLEEQGRTIEQRDEYGESTGKDIVDSDGNYYEVKSTVNSSTGEIDIEGQQFAELERSRTTTYTFYVVAVTNSLDEPVIRDCSTAEEIMRAKGSVAYNPSNTPDFDGF</sequence>
<gene>
    <name evidence="2" type="ORF">SAMN05421752_1347</name>
</gene>
<protein>
    <submittedName>
        <fullName evidence="2">Histidine kinase-, DNA gyrase B-, and HSP90-like ATPase</fullName>
    </submittedName>
</protein>
<dbReference type="NCBIfam" id="NF047352">
    <property type="entry name" value="P_loop_sacsin"/>
    <property type="match status" value="1"/>
</dbReference>
<dbReference type="PANTHER" id="PTHR32387:SF0">
    <property type="entry name" value="PROTEIN NO VEIN"/>
    <property type="match status" value="1"/>
</dbReference>
<keyword evidence="2" id="KW-0418">Kinase</keyword>
<dbReference type="EMBL" id="FTNR01000034">
    <property type="protein sequence ID" value="SIS21280.1"/>
    <property type="molecule type" value="Genomic_DNA"/>
</dbReference>
<keyword evidence="3" id="KW-1185">Reference proteome</keyword>
<feature type="region of interest" description="Disordered" evidence="1">
    <location>
        <begin position="1"/>
        <end position="20"/>
    </location>
</feature>
<dbReference type="SUPFAM" id="SSF55874">
    <property type="entry name" value="ATPase domain of HSP90 chaperone/DNA topoisomerase II/histidine kinase"/>
    <property type="match status" value="1"/>
</dbReference>
<keyword evidence="2" id="KW-0808">Transferase</keyword>
<dbReference type="InterPro" id="IPR052957">
    <property type="entry name" value="Auxin_embryo_med"/>
</dbReference>
<organism evidence="2 3">
    <name type="scientific">Natronorubrum thiooxidans</name>
    <dbReference type="NCBI Taxonomy" id="308853"/>
    <lineage>
        <taxon>Archaea</taxon>
        <taxon>Methanobacteriati</taxon>
        <taxon>Methanobacteriota</taxon>
        <taxon>Stenosarchaea group</taxon>
        <taxon>Halobacteria</taxon>
        <taxon>Halobacteriales</taxon>
        <taxon>Natrialbaceae</taxon>
        <taxon>Natronorubrum</taxon>
    </lineage>
</organism>
<dbReference type="PANTHER" id="PTHR32387">
    <property type="entry name" value="WU:FJ29H11"/>
    <property type="match status" value="1"/>
</dbReference>
<dbReference type="InterPro" id="IPR036890">
    <property type="entry name" value="HATPase_C_sf"/>
</dbReference>
<dbReference type="RefSeq" id="WP_143823975.1">
    <property type="nucleotide sequence ID" value="NZ_FTNR01000034.1"/>
</dbReference>
<accession>A0A1N7H9A2</accession>
<dbReference type="GO" id="GO:0016301">
    <property type="term" value="F:kinase activity"/>
    <property type="evidence" value="ECO:0007669"/>
    <property type="project" value="UniProtKB-KW"/>
</dbReference>
<dbReference type="OrthoDB" id="350272at2157"/>
<name>A0A1N7H9A2_9EURY</name>
<reference evidence="3" key="1">
    <citation type="submission" date="2017-01" db="EMBL/GenBank/DDBJ databases">
        <authorList>
            <person name="Varghese N."/>
            <person name="Submissions S."/>
        </authorList>
    </citation>
    <scope>NUCLEOTIDE SEQUENCE [LARGE SCALE GENOMIC DNA]</scope>
    <source>
        <strain evidence="3">type strain: HArc-</strain>
    </source>
</reference>
<dbReference type="STRING" id="308853.SAMN05421752_1347"/>
<dbReference type="AlphaFoldDB" id="A0A1N7H9A2"/>
<proteinExistence type="predicted"/>
<evidence type="ECO:0000313" key="3">
    <source>
        <dbReference type="Proteomes" id="UP000185936"/>
    </source>
</evidence>
<dbReference type="Proteomes" id="UP000185936">
    <property type="component" value="Unassembled WGS sequence"/>
</dbReference>
<dbReference type="Gene3D" id="3.30.565.10">
    <property type="entry name" value="Histidine kinase-like ATPase, C-terminal domain"/>
    <property type="match status" value="1"/>
</dbReference>
<evidence type="ECO:0000313" key="2">
    <source>
        <dbReference type="EMBL" id="SIS21280.1"/>
    </source>
</evidence>